<accession>A0A3M6U5X9</accession>
<dbReference type="GO" id="GO:0005634">
    <property type="term" value="C:nucleus"/>
    <property type="evidence" value="ECO:0007669"/>
    <property type="project" value="TreeGrafter"/>
</dbReference>
<dbReference type="InterPro" id="IPR012677">
    <property type="entry name" value="Nucleotide-bd_a/b_plait_sf"/>
</dbReference>
<dbReference type="SMART" id="SM00360">
    <property type="entry name" value="RRM"/>
    <property type="match status" value="1"/>
</dbReference>
<proteinExistence type="predicted"/>
<reference evidence="5 6" key="1">
    <citation type="journal article" date="2018" name="Sci. Rep.">
        <title>Comparative analysis of the Pocillopora damicornis genome highlights role of immune system in coral evolution.</title>
        <authorList>
            <person name="Cunning R."/>
            <person name="Bay R.A."/>
            <person name="Gillette P."/>
            <person name="Baker A.C."/>
            <person name="Traylor-Knowles N."/>
        </authorList>
    </citation>
    <scope>NUCLEOTIDE SEQUENCE [LARGE SCALE GENOMIC DNA]</scope>
    <source>
        <strain evidence="5">RSMAS</strain>
        <tissue evidence="5">Whole animal</tissue>
    </source>
</reference>
<protein>
    <recommendedName>
        <fullName evidence="4">RRM domain-containing protein</fullName>
    </recommendedName>
</protein>
<evidence type="ECO:0000313" key="5">
    <source>
        <dbReference type="EMBL" id="RMX49060.1"/>
    </source>
</evidence>
<evidence type="ECO:0000256" key="3">
    <source>
        <dbReference type="SAM" id="MobiDB-lite"/>
    </source>
</evidence>
<feature type="domain" description="RRM" evidence="4">
    <location>
        <begin position="54"/>
        <end position="120"/>
    </location>
</feature>
<dbReference type="InterPro" id="IPR050502">
    <property type="entry name" value="Euk_RNA-bind_prot"/>
</dbReference>
<sequence>MASEESTNNDAAEVSNEQKDEKTEDNEATTSEPKEDSNDTQTTGKDSNEDEKEVKLYVGNLPDRCRRASLQELFEKYGKVSQCDIVKNFAFVHMVGEKGAEEAVNKLDDSEFSGTHIQVQGKGFTYRYDDRRDRYDYRGYDYGPPRRGPYDRPPPRGYYDPYMDRRPPPSRDYYSGYGNYYRGRSPPRSPPRYTGAYEGYPTPRDGYGTRRY</sequence>
<keyword evidence="6" id="KW-1185">Reference proteome</keyword>
<dbReference type="STRING" id="46731.A0A3M6U5X9"/>
<dbReference type="CDD" id="cd12343">
    <property type="entry name" value="RRM1_2_CoAA_like"/>
    <property type="match status" value="1"/>
</dbReference>
<feature type="compositionally biased region" description="Polar residues" evidence="3">
    <location>
        <begin position="1"/>
        <end position="10"/>
    </location>
</feature>
<dbReference type="InterPro" id="IPR000504">
    <property type="entry name" value="RRM_dom"/>
</dbReference>
<name>A0A3M6U5X9_POCDA</name>
<evidence type="ECO:0000259" key="4">
    <source>
        <dbReference type="PROSITE" id="PS50102"/>
    </source>
</evidence>
<dbReference type="EMBL" id="RCHS01002182">
    <property type="protein sequence ID" value="RMX49060.1"/>
    <property type="molecule type" value="Genomic_DNA"/>
</dbReference>
<dbReference type="GO" id="GO:0003729">
    <property type="term" value="F:mRNA binding"/>
    <property type="evidence" value="ECO:0007669"/>
    <property type="project" value="TreeGrafter"/>
</dbReference>
<keyword evidence="1 2" id="KW-0694">RNA-binding</keyword>
<dbReference type="InterPro" id="IPR035979">
    <property type="entry name" value="RBD_domain_sf"/>
</dbReference>
<dbReference type="Gene3D" id="3.30.70.330">
    <property type="match status" value="1"/>
</dbReference>
<dbReference type="SUPFAM" id="SSF54928">
    <property type="entry name" value="RNA-binding domain, RBD"/>
    <property type="match status" value="1"/>
</dbReference>
<dbReference type="Pfam" id="PF00076">
    <property type="entry name" value="RRM_1"/>
    <property type="match status" value="1"/>
</dbReference>
<dbReference type="PANTHER" id="PTHR48025:SF1">
    <property type="entry name" value="RRM DOMAIN-CONTAINING PROTEIN"/>
    <property type="match status" value="1"/>
</dbReference>
<dbReference type="PANTHER" id="PTHR48025">
    <property type="entry name" value="OS02G0815200 PROTEIN"/>
    <property type="match status" value="1"/>
</dbReference>
<organism evidence="5 6">
    <name type="scientific">Pocillopora damicornis</name>
    <name type="common">Cauliflower coral</name>
    <name type="synonym">Millepora damicornis</name>
    <dbReference type="NCBI Taxonomy" id="46731"/>
    <lineage>
        <taxon>Eukaryota</taxon>
        <taxon>Metazoa</taxon>
        <taxon>Cnidaria</taxon>
        <taxon>Anthozoa</taxon>
        <taxon>Hexacorallia</taxon>
        <taxon>Scleractinia</taxon>
        <taxon>Astrocoeniina</taxon>
        <taxon>Pocilloporidae</taxon>
        <taxon>Pocillopora</taxon>
    </lineage>
</organism>
<feature type="compositionally biased region" description="Low complexity" evidence="3">
    <location>
        <begin position="171"/>
        <end position="186"/>
    </location>
</feature>
<evidence type="ECO:0000256" key="1">
    <source>
        <dbReference type="ARBA" id="ARBA00022884"/>
    </source>
</evidence>
<dbReference type="AlphaFoldDB" id="A0A3M6U5X9"/>
<gene>
    <name evidence="5" type="ORF">pdam_00019838</name>
</gene>
<feature type="region of interest" description="Disordered" evidence="3">
    <location>
        <begin position="1"/>
        <end position="58"/>
    </location>
</feature>
<dbReference type="OrthoDB" id="1099063at2759"/>
<feature type="region of interest" description="Disordered" evidence="3">
    <location>
        <begin position="137"/>
        <end position="212"/>
    </location>
</feature>
<comment type="caution">
    <text evidence="5">The sequence shown here is derived from an EMBL/GenBank/DDBJ whole genome shotgun (WGS) entry which is preliminary data.</text>
</comment>
<dbReference type="Proteomes" id="UP000275408">
    <property type="component" value="Unassembled WGS sequence"/>
</dbReference>
<evidence type="ECO:0000256" key="2">
    <source>
        <dbReference type="PROSITE-ProRule" id="PRU00176"/>
    </source>
</evidence>
<dbReference type="PROSITE" id="PS50102">
    <property type="entry name" value="RRM"/>
    <property type="match status" value="1"/>
</dbReference>
<evidence type="ECO:0000313" key="6">
    <source>
        <dbReference type="Proteomes" id="UP000275408"/>
    </source>
</evidence>